<reference evidence="1 2" key="1">
    <citation type="journal article" date="2007" name="PLoS Genet.">
        <title>A tale of two oxidation states: bacterial colonization of arsenic-rich environments.</title>
        <authorList>
            <person name="Muller D."/>
            <person name="Medigue C."/>
            <person name="Koechler S."/>
            <person name="Barbe V."/>
            <person name="Barakat M."/>
            <person name="Talla E."/>
            <person name="Bonnefoy V."/>
            <person name="Krin E."/>
            <person name="Arsene-Ploetze F."/>
            <person name="Carapito C."/>
            <person name="Chandler M."/>
            <person name="Cournoyer B."/>
            <person name="Cruveiller S."/>
            <person name="Dossat C."/>
            <person name="Duval S."/>
            <person name="Heymann M."/>
            <person name="Leize E."/>
            <person name="Lieutaud A."/>
            <person name="Lievremont D."/>
            <person name="Makita Y."/>
            <person name="Mangenot S."/>
            <person name="Nitschke W."/>
            <person name="Ortet P."/>
            <person name="Perdrial N."/>
            <person name="Schoepp B."/>
            <person name="Siguier N."/>
            <person name="Simeonova D.D."/>
            <person name="Rouy Z."/>
            <person name="Segurens B."/>
            <person name="Turlin E."/>
            <person name="Vallenet D."/>
            <person name="Van Dorsselaer A."/>
            <person name="Weiss S."/>
            <person name="Weissenbach J."/>
            <person name="Lett M.C."/>
            <person name="Danchin A."/>
            <person name="Bertin P.N."/>
        </authorList>
    </citation>
    <scope>NUCLEOTIDE SEQUENCE [LARGE SCALE GENOMIC DNA]</scope>
    <source>
        <strain evidence="2">ULPAs1</strain>
    </source>
</reference>
<evidence type="ECO:0000313" key="2">
    <source>
        <dbReference type="Proteomes" id="UP000006697"/>
    </source>
</evidence>
<proteinExistence type="predicted"/>
<dbReference type="KEGG" id="har:HEAR2669"/>
<sequence length="37" mass="4313">MEGRALLRAYHTTNLWMMSSWEVLTGRTHHARALLTT</sequence>
<protein>
    <submittedName>
        <fullName evidence="1">Uncharacterized protein</fullName>
    </submittedName>
</protein>
<accession>A4G8F4</accession>
<gene>
    <name evidence="1" type="ordered locus">HEAR2669</name>
</gene>
<dbReference type="Proteomes" id="UP000006697">
    <property type="component" value="Chromosome"/>
</dbReference>
<evidence type="ECO:0000313" key="1">
    <source>
        <dbReference type="EMBL" id="CAL62791.1"/>
    </source>
</evidence>
<dbReference type="AlphaFoldDB" id="A4G8F4"/>
<dbReference type="HOGENOM" id="CLU_3344528_0_0_4"/>
<name>A4G8F4_HERAR</name>
<dbReference type="EMBL" id="CU207211">
    <property type="protein sequence ID" value="CAL62791.1"/>
    <property type="molecule type" value="Genomic_DNA"/>
</dbReference>
<organism evidence="1 2">
    <name type="scientific">Herminiimonas arsenicoxydans</name>
    <dbReference type="NCBI Taxonomy" id="204773"/>
    <lineage>
        <taxon>Bacteria</taxon>
        <taxon>Pseudomonadati</taxon>
        <taxon>Pseudomonadota</taxon>
        <taxon>Betaproteobacteria</taxon>
        <taxon>Burkholderiales</taxon>
        <taxon>Oxalobacteraceae</taxon>
        <taxon>Herminiimonas</taxon>
    </lineage>
</organism>
<keyword evidence="2" id="KW-1185">Reference proteome</keyword>